<dbReference type="PaxDb" id="3708-A0A078JXR1"/>
<reference evidence="1" key="3">
    <citation type="submission" date="2021-01" db="EMBL/GenBank/DDBJ databases">
        <authorList>
            <consortium name="Genoscope - CEA"/>
            <person name="William W."/>
        </authorList>
    </citation>
    <scope>NUCLEOTIDE SEQUENCE</scope>
</reference>
<proteinExistence type="predicted"/>
<accession>A0A078JXR1</accession>
<name>A0A078JXR1_BRANA</name>
<dbReference type="EMBL" id="HG994365">
    <property type="protein sequence ID" value="CAF2075862.1"/>
    <property type="molecule type" value="Genomic_DNA"/>
</dbReference>
<protein>
    <submittedName>
        <fullName evidence="1">(rape) hypothetical protein</fullName>
    </submittedName>
    <submittedName>
        <fullName evidence="2">BnaCnng77600D protein</fullName>
    </submittedName>
</protein>
<gene>
    <name evidence="2" type="primary">BnaCnng77600D</name>
    <name evidence="1" type="ORF">DARMORV10_C01P37730.1</name>
    <name evidence="2" type="ORF">GSBRNA2T00029654001</name>
</gene>
<evidence type="ECO:0000313" key="1">
    <source>
        <dbReference type="EMBL" id="CAF2075862.1"/>
    </source>
</evidence>
<dbReference type="AlphaFoldDB" id="A0A078JXR1"/>
<sequence length="98" mass="11532">MGRTREGRAWRRIKVQMCPQMIVPRKIKLQNRALFYWTKINPLDRTRKLAVSQQSPYTANNTAKVIISNKKLYPGYNPFAPIDKKKLKELADWLKTCP</sequence>
<dbReference type="EMBL" id="LK050993">
    <property type="protein sequence ID" value="CDY72433.1"/>
    <property type="molecule type" value="Genomic_DNA"/>
</dbReference>
<evidence type="ECO:0000313" key="2">
    <source>
        <dbReference type="EMBL" id="CDY72433.1"/>
    </source>
</evidence>
<organism evidence="2">
    <name type="scientific">Brassica napus</name>
    <name type="common">Rape</name>
    <dbReference type="NCBI Taxonomy" id="3708"/>
    <lineage>
        <taxon>Eukaryota</taxon>
        <taxon>Viridiplantae</taxon>
        <taxon>Streptophyta</taxon>
        <taxon>Embryophyta</taxon>
        <taxon>Tracheophyta</taxon>
        <taxon>Spermatophyta</taxon>
        <taxon>Magnoliopsida</taxon>
        <taxon>eudicotyledons</taxon>
        <taxon>Gunneridae</taxon>
        <taxon>Pentapetalae</taxon>
        <taxon>rosids</taxon>
        <taxon>malvids</taxon>
        <taxon>Brassicales</taxon>
        <taxon>Brassicaceae</taxon>
        <taxon>Brassiceae</taxon>
        <taxon>Brassica</taxon>
    </lineage>
</organism>
<dbReference type="Gramene" id="CDY72433">
    <property type="protein sequence ID" value="CDY72433"/>
    <property type="gene ID" value="GSBRNA2T00029654001"/>
</dbReference>
<reference evidence="2" key="1">
    <citation type="journal article" date="2014" name="Science">
        <title>Plant genetics. Early allopolyploid evolution in the post-Neolithic Brassica napus oilseed genome.</title>
        <authorList>
            <person name="Chalhoub B."/>
            <person name="Denoeud F."/>
            <person name="Liu S."/>
            <person name="Parkin I.A."/>
            <person name="Tang H."/>
            <person name="Wang X."/>
            <person name="Chiquet J."/>
            <person name="Belcram H."/>
            <person name="Tong C."/>
            <person name="Samans B."/>
            <person name="Correa M."/>
            <person name="Da Silva C."/>
            <person name="Just J."/>
            <person name="Falentin C."/>
            <person name="Koh C.S."/>
            <person name="Le Clainche I."/>
            <person name="Bernard M."/>
            <person name="Bento P."/>
            <person name="Noel B."/>
            <person name="Labadie K."/>
            <person name="Alberti A."/>
            <person name="Charles M."/>
            <person name="Arnaud D."/>
            <person name="Guo H."/>
            <person name="Daviaud C."/>
            <person name="Alamery S."/>
            <person name="Jabbari K."/>
            <person name="Zhao M."/>
            <person name="Edger P.P."/>
            <person name="Chelaifa H."/>
            <person name="Tack D."/>
            <person name="Lassalle G."/>
            <person name="Mestiri I."/>
            <person name="Schnel N."/>
            <person name="Le Paslier M.C."/>
            <person name="Fan G."/>
            <person name="Renault V."/>
            <person name="Bayer P.E."/>
            <person name="Golicz A.A."/>
            <person name="Manoli S."/>
            <person name="Lee T.H."/>
            <person name="Thi V.H."/>
            <person name="Chalabi S."/>
            <person name="Hu Q."/>
            <person name="Fan C."/>
            <person name="Tollenaere R."/>
            <person name="Lu Y."/>
            <person name="Battail C."/>
            <person name="Shen J."/>
            <person name="Sidebottom C.H."/>
            <person name="Wang X."/>
            <person name="Canaguier A."/>
            <person name="Chauveau A."/>
            <person name="Berard A."/>
            <person name="Deniot G."/>
            <person name="Guan M."/>
            <person name="Liu Z."/>
            <person name="Sun F."/>
            <person name="Lim Y.P."/>
            <person name="Lyons E."/>
            <person name="Town C.D."/>
            <person name="Bancroft I."/>
            <person name="Wang X."/>
            <person name="Meng J."/>
            <person name="Ma J."/>
            <person name="Pires J.C."/>
            <person name="King G.J."/>
            <person name="Brunel D."/>
            <person name="Delourme R."/>
            <person name="Renard M."/>
            <person name="Aury J.M."/>
            <person name="Adams K.L."/>
            <person name="Batley J."/>
            <person name="Snowdon R.J."/>
            <person name="Tost J."/>
            <person name="Edwards D."/>
            <person name="Zhou Y."/>
            <person name="Hua W."/>
            <person name="Sharpe A.G."/>
            <person name="Paterson A.H."/>
            <person name="Guan C."/>
            <person name="Wincker P."/>
        </authorList>
    </citation>
    <scope>NUCLEOTIDE SEQUENCE [LARGE SCALE GENOMIC DNA]</scope>
</reference>
<reference evidence="2" key="2">
    <citation type="submission" date="2014-06" db="EMBL/GenBank/DDBJ databases">
        <authorList>
            <person name="Genoscope - CEA"/>
        </authorList>
    </citation>
    <scope>NUCLEOTIDE SEQUENCE</scope>
</reference>
<dbReference type="Proteomes" id="UP001295469">
    <property type="component" value="Chromosome C01"/>
</dbReference>